<evidence type="ECO:0000256" key="1">
    <source>
        <dbReference type="SAM" id="Phobius"/>
    </source>
</evidence>
<dbReference type="SMART" id="SM00220">
    <property type="entry name" value="S_TKc"/>
    <property type="match status" value="1"/>
</dbReference>
<dbReference type="PANTHER" id="PTHR44167:SF24">
    <property type="entry name" value="SERINE_THREONINE-PROTEIN KINASE CHK2"/>
    <property type="match status" value="1"/>
</dbReference>
<proteinExistence type="predicted"/>
<dbReference type="EMBL" id="JAGGKX010000012">
    <property type="protein sequence ID" value="MBP1970384.1"/>
    <property type="molecule type" value="Genomic_DNA"/>
</dbReference>
<dbReference type="PROSITE" id="PS50011">
    <property type="entry name" value="PROTEIN_KINASE_DOM"/>
    <property type="match status" value="1"/>
</dbReference>
<accession>A0ABS4IHF5</accession>
<protein>
    <submittedName>
        <fullName evidence="3">Serine/threonine-protein kinase</fullName>
        <ecNumber evidence="3">2.7.11.1</ecNumber>
    </submittedName>
</protein>
<dbReference type="EC" id="2.7.11.1" evidence="3"/>
<keyword evidence="3" id="KW-0808">Transferase</keyword>
<dbReference type="SUPFAM" id="SSF56112">
    <property type="entry name" value="Protein kinase-like (PK-like)"/>
    <property type="match status" value="1"/>
</dbReference>
<keyword evidence="1" id="KW-0812">Transmembrane</keyword>
<keyword evidence="1" id="KW-1133">Transmembrane helix</keyword>
<comment type="caution">
    <text evidence="3">The sequence shown here is derived from an EMBL/GenBank/DDBJ whole genome shotgun (WGS) entry which is preliminary data.</text>
</comment>
<evidence type="ECO:0000259" key="2">
    <source>
        <dbReference type="PROSITE" id="PS50011"/>
    </source>
</evidence>
<dbReference type="Pfam" id="PF00069">
    <property type="entry name" value="Pkinase"/>
    <property type="match status" value="1"/>
</dbReference>
<dbReference type="InterPro" id="IPR000719">
    <property type="entry name" value="Prot_kinase_dom"/>
</dbReference>
<gene>
    <name evidence="3" type="ORF">J2Z83_002502</name>
</gene>
<sequence length="307" mass="34854">MKTNQEWKKQGIELKPGTKLTGKWHKKSYTIKSKLGSGAIGAVYLCESGGNPAALKISDKGSSMTVEVNVLKSLKKVQGHRLGPSLLDVDDWVSPYGPTYSFYVMEYLQGETLSSFVQKQGKEWTGVFMLQLLEDLERLHKSGWVFGDLKTDNLLVVHSPPRVRWVDVGGTTQMGRAIKEYTEFYDRGYWGMGSRRAEPSYDLFAFVMVFLNLYYPNRFEKGSQPEKTLFNKLHQVKALAPYSTPLKKAILGKYQSSAEMKQEITNRLYNVQKRTRSKRKAKKAPFFIEAGGITLVALGYYLFSLLL</sequence>
<evidence type="ECO:0000313" key="4">
    <source>
        <dbReference type="Proteomes" id="UP001519345"/>
    </source>
</evidence>
<dbReference type="PANTHER" id="PTHR44167">
    <property type="entry name" value="OVARIAN-SPECIFIC SERINE/THREONINE-PROTEIN KINASE LOK-RELATED"/>
    <property type="match status" value="1"/>
</dbReference>
<feature type="transmembrane region" description="Helical" evidence="1">
    <location>
        <begin position="284"/>
        <end position="303"/>
    </location>
</feature>
<name>A0ABS4IHF5_9BACI</name>
<dbReference type="InterPro" id="IPR011009">
    <property type="entry name" value="Kinase-like_dom_sf"/>
</dbReference>
<evidence type="ECO:0000313" key="3">
    <source>
        <dbReference type="EMBL" id="MBP1970384.1"/>
    </source>
</evidence>
<dbReference type="RefSeq" id="WP_209463516.1">
    <property type="nucleotide sequence ID" value="NZ_CP110224.1"/>
</dbReference>
<reference evidence="3 4" key="1">
    <citation type="submission" date="2021-03" db="EMBL/GenBank/DDBJ databases">
        <title>Genomic Encyclopedia of Type Strains, Phase IV (KMG-IV): sequencing the most valuable type-strain genomes for metagenomic binning, comparative biology and taxonomic classification.</title>
        <authorList>
            <person name="Goeker M."/>
        </authorList>
    </citation>
    <scope>NUCLEOTIDE SEQUENCE [LARGE SCALE GENOMIC DNA]</scope>
    <source>
        <strain evidence="3 4">DSM 25609</strain>
    </source>
</reference>
<organism evidence="3 4">
    <name type="scientific">Virgibacillus natechei</name>
    <dbReference type="NCBI Taxonomy" id="1216297"/>
    <lineage>
        <taxon>Bacteria</taxon>
        <taxon>Bacillati</taxon>
        <taxon>Bacillota</taxon>
        <taxon>Bacilli</taxon>
        <taxon>Bacillales</taxon>
        <taxon>Bacillaceae</taxon>
        <taxon>Virgibacillus</taxon>
    </lineage>
</organism>
<keyword evidence="3" id="KW-0418">Kinase</keyword>
<feature type="domain" description="Protein kinase" evidence="2">
    <location>
        <begin position="29"/>
        <end position="287"/>
    </location>
</feature>
<dbReference type="Gene3D" id="1.10.510.10">
    <property type="entry name" value="Transferase(Phosphotransferase) domain 1"/>
    <property type="match status" value="1"/>
</dbReference>
<keyword evidence="1" id="KW-0472">Membrane</keyword>
<dbReference type="Proteomes" id="UP001519345">
    <property type="component" value="Unassembled WGS sequence"/>
</dbReference>
<keyword evidence="4" id="KW-1185">Reference proteome</keyword>
<dbReference type="GO" id="GO:0004674">
    <property type="term" value="F:protein serine/threonine kinase activity"/>
    <property type="evidence" value="ECO:0007669"/>
    <property type="project" value="UniProtKB-EC"/>
</dbReference>